<evidence type="ECO:0000256" key="1">
    <source>
        <dbReference type="SAM" id="MobiDB-lite"/>
    </source>
</evidence>
<keyword evidence="3" id="KW-1185">Reference proteome</keyword>
<gene>
    <name evidence="2" type="ORF">GCM10009744_40770</name>
</gene>
<accession>A0ABN2FGN7</accession>
<reference evidence="2 3" key="1">
    <citation type="journal article" date="2019" name="Int. J. Syst. Evol. Microbiol.">
        <title>The Global Catalogue of Microorganisms (GCM) 10K type strain sequencing project: providing services to taxonomists for standard genome sequencing and annotation.</title>
        <authorList>
            <consortium name="The Broad Institute Genomics Platform"/>
            <consortium name="The Broad Institute Genome Sequencing Center for Infectious Disease"/>
            <person name="Wu L."/>
            <person name="Ma J."/>
        </authorList>
    </citation>
    <scope>NUCLEOTIDE SEQUENCE [LARGE SCALE GENOMIC DNA]</scope>
    <source>
        <strain evidence="2 3">JCM 14306</strain>
    </source>
</reference>
<sequence length="220" mass="22777">MALAVIVAAGLVGANALFRQRGSASGPPDAGTTFVTTPGGTTIPSPDPTEFDTSPTLSEESTLPTFEPTTPTVPVGPTPSATSTPYAGNATVAVAPQASNHPSARAVVALLSKYFVAINARDYAGFRLLHTRAERAKLSRSQFSTGYRSTHDAQILVQELGTAPDGRLLATVSFVSTQNAADGPDGQTCSRWTVGKFMQKEGTSLRIGKGLPGYSSFAAC</sequence>
<dbReference type="EMBL" id="BAAANE010000007">
    <property type="protein sequence ID" value="GAA1645736.1"/>
    <property type="molecule type" value="Genomic_DNA"/>
</dbReference>
<protein>
    <submittedName>
        <fullName evidence="2">Uncharacterized protein</fullName>
    </submittedName>
</protein>
<feature type="region of interest" description="Disordered" evidence="1">
    <location>
        <begin position="20"/>
        <end position="84"/>
    </location>
</feature>
<feature type="compositionally biased region" description="Low complexity" evidence="1">
    <location>
        <begin position="58"/>
        <end position="84"/>
    </location>
</feature>
<evidence type="ECO:0000313" key="3">
    <source>
        <dbReference type="Proteomes" id="UP001501319"/>
    </source>
</evidence>
<dbReference type="Proteomes" id="UP001501319">
    <property type="component" value="Unassembled WGS sequence"/>
</dbReference>
<proteinExistence type="predicted"/>
<organism evidence="2 3">
    <name type="scientific">Kribbella alba</name>
    <dbReference type="NCBI Taxonomy" id="190197"/>
    <lineage>
        <taxon>Bacteria</taxon>
        <taxon>Bacillati</taxon>
        <taxon>Actinomycetota</taxon>
        <taxon>Actinomycetes</taxon>
        <taxon>Propionibacteriales</taxon>
        <taxon>Kribbellaceae</taxon>
        <taxon>Kribbella</taxon>
    </lineage>
</organism>
<name>A0ABN2FGN7_9ACTN</name>
<evidence type="ECO:0000313" key="2">
    <source>
        <dbReference type="EMBL" id="GAA1645736.1"/>
    </source>
</evidence>
<comment type="caution">
    <text evidence="2">The sequence shown here is derived from an EMBL/GenBank/DDBJ whole genome shotgun (WGS) entry which is preliminary data.</text>
</comment>
<feature type="compositionally biased region" description="Low complexity" evidence="1">
    <location>
        <begin position="31"/>
        <end position="42"/>
    </location>
</feature>